<reference evidence="2 3" key="1">
    <citation type="submission" date="2015-01" db="EMBL/GenBank/DDBJ databases">
        <title>Genome sequencing of Jeotgalibacillus soli.</title>
        <authorList>
            <person name="Goh K.M."/>
            <person name="Chan K.-G."/>
            <person name="Yaakop A.S."/>
            <person name="Ee R."/>
            <person name="Gan H.M."/>
            <person name="Chan C.S."/>
        </authorList>
    </citation>
    <scope>NUCLEOTIDE SEQUENCE [LARGE SCALE GENOMIC DNA]</scope>
    <source>
        <strain evidence="2 3">P9</strain>
    </source>
</reference>
<gene>
    <name evidence="2" type="ORF">KP78_16800</name>
</gene>
<evidence type="ECO:0000313" key="2">
    <source>
        <dbReference type="EMBL" id="KIL48233.1"/>
    </source>
</evidence>
<organism evidence="2 3">
    <name type="scientific">Jeotgalibacillus soli</name>
    <dbReference type="NCBI Taxonomy" id="889306"/>
    <lineage>
        <taxon>Bacteria</taxon>
        <taxon>Bacillati</taxon>
        <taxon>Bacillota</taxon>
        <taxon>Bacilli</taxon>
        <taxon>Bacillales</taxon>
        <taxon>Caryophanaceae</taxon>
        <taxon>Jeotgalibacillus</taxon>
    </lineage>
</organism>
<proteinExistence type="predicted"/>
<dbReference type="STRING" id="889306.KP78_16800"/>
<keyword evidence="1" id="KW-0175">Coiled coil</keyword>
<dbReference type="EMBL" id="JXRP01000013">
    <property type="protein sequence ID" value="KIL48233.1"/>
    <property type="molecule type" value="Genomic_DNA"/>
</dbReference>
<sequence>MNRAIQIKNDIFQLQNQLDQLEKELKSLQHNCAHEFTRHIHSQECIKCQLVESLNW</sequence>
<comment type="caution">
    <text evidence="2">The sequence shown here is derived from an EMBL/GenBank/DDBJ whole genome shotgun (WGS) entry which is preliminary data.</text>
</comment>
<keyword evidence="3" id="KW-1185">Reference proteome</keyword>
<dbReference type="Proteomes" id="UP000031938">
    <property type="component" value="Unassembled WGS sequence"/>
</dbReference>
<protein>
    <submittedName>
        <fullName evidence="2">Uncharacterized protein</fullName>
    </submittedName>
</protein>
<dbReference type="AlphaFoldDB" id="A0A0C2VW75"/>
<evidence type="ECO:0000313" key="3">
    <source>
        <dbReference type="Proteomes" id="UP000031938"/>
    </source>
</evidence>
<accession>A0A0C2VW75</accession>
<feature type="coiled-coil region" evidence="1">
    <location>
        <begin position="4"/>
        <end position="38"/>
    </location>
</feature>
<name>A0A0C2VW75_9BACL</name>
<evidence type="ECO:0000256" key="1">
    <source>
        <dbReference type="SAM" id="Coils"/>
    </source>
</evidence>